<gene>
    <name evidence="2" type="ORF">CCACVL1_08771</name>
</gene>
<evidence type="ECO:0000313" key="2">
    <source>
        <dbReference type="EMBL" id="OMO87777.1"/>
    </source>
</evidence>
<feature type="region of interest" description="Disordered" evidence="1">
    <location>
        <begin position="199"/>
        <end position="250"/>
    </location>
</feature>
<evidence type="ECO:0000256" key="1">
    <source>
        <dbReference type="SAM" id="MobiDB-lite"/>
    </source>
</evidence>
<reference evidence="2 3" key="1">
    <citation type="submission" date="2013-09" db="EMBL/GenBank/DDBJ databases">
        <title>Corchorus capsularis genome sequencing.</title>
        <authorList>
            <person name="Alam M."/>
            <person name="Haque M.S."/>
            <person name="Islam M.S."/>
            <person name="Emdad E.M."/>
            <person name="Islam M.M."/>
            <person name="Ahmed B."/>
            <person name="Halim A."/>
            <person name="Hossen Q.M.M."/>
            <person name="Hossain M.Z."/>
            <person name="Ahmed R."/>
            <person name="Khan M.M."/>
            <person name="Islam R."/>
            <person name="Rashid M.M."/>
            <person name="Khan S.A."/>
            <person name="Rahman M.S."/>
            <person name="Alam M."/>
        </authorList>
    </citation>
    <scope>NUCLEOTIDE SEQUENCE [LARGE SCALE GENOMIC DNA]</scope>
    <source>
        <strain evidence="3">cv. CVL-1</strain>
        <tissue evidence="2">Whole seedling</tissue>
    </source>
</reference>
<dbReference type="Gramene" id="OMO87777">
    <property type="protein sequence ID" value="OMO87777"/>
    <property type="gene ID" value="CCACVL1_08771"/>
</dbReference>
<organism evidence="2 3">
    <name type="scientific">Corchorus capsularis</name>
    <name type="common">Jute</name>
    <dbReference type="NCBI Taxonomy" id="210143"/>
    <lineage>
        <taxon>Eukaryota</taxon>
        <taxon>Viridiplantae</taxon>
        <taxon>Streptophyta</taxon>
        <taxon>Embryophyta</taxon>
        <taxon>Tracheophyta</taxon>
        <taxon>Spermatophyta</taxon>
        <taxon>Magnoliopsida</taxon>
        <taxon>eudicotyledons</taxon>
        <taxon>Gunneridae</taxon>
        <taxon>Pentapetalae</taxon>
        <taxon>rosids</taxon>
        <taxon>malvids</taxon>
        <taxon>Malvales</taxon>
        <taxon>Malvaceae</taxon>
        <taxon>Grewioideae</taxon>
        <taxon>Apeibeae</taxon>
        <taxon>Corchorus</taxon>
    </lineage>
</organism>
<dbReference type="Proteomes" id="UP000188268">
    <property type="component" value="Unassembled WGS sequence"/>
</dbReference>
<dbReference type="AlphaFoldDB" id="A0A1R3IYW8"/>
<evidence type="ECO:0000313" key="3">
    <source>
        <dbReference type="Proteomes" id="UP000188268"/>
    </source>
</evidence>
<accession>A0A1R3IYW8</accession>
<protein>
    <submittedName>
        <fullName evidence="2">ABC transporter C family member 5-like protein</fullName>
    </submittedName>
</protein>
<sequence length="250" mass="27147">MVALVSTSNTRTKLSREAEAAITPERWAATETTPRQWPVLVRTRSSSSGLQSLTVSSSDPVNSSDGRVVVAGTYVAAQTDSSWAFSTDFRPASFIDFDILPLPPDLADEANHGGRNAGRCRHCSAPRHVKFGHRDKRSSVLLGSLFFKADLIWNTNESREGIACVMVGSGKSSLLSCILGEIPKISDEKPEVKEIVQNQNGRFVGPSDEIKPAAAGSAGGNKKKEKKIWKPGCFSTKESGWSQRAERQEQ</sequence>
<dbReference type="EMBL" id="AWWV01009154">
    <property type="protein sequence ID" value="OMO87777.1"/>
    <property type="molecule type" value="Genomic_DNA"/>
</dbReference>
<keyword evidence="3" id="KW-1185">Reference proteome</keyword>
<comment type="caution">
    <text evidence="2">The sequence shown here is derived from an EMBL/GenBank/DDBJ whole genome shotgun (WGS) entry which is preliminary data.</text>
</comment>
<name>A0A1R3IYW8_COCAP</name>
<proteinExistence type="predicted"/>